<dbReference type="InterPro" id="IPR036388">
    <property type="entry name" value="WH-like_DNA-bd_sf"/>
</dbReference>
<evidence type="ECO:0000313" key="7">
    <source>
        <dbReference type="EMBL" id="SES65606.1"/>
    </source>
</evidence>
<dbReference type="STRING" id="430453.SAMN04487962_10143"/>
<dbReference type="OrthoDB" id="464481at2"/>
<proteinExistence type="inferred from homology"/>
<dbReference type="Proteomes" id="UP000198762">
    <property type="component" value="Unassembled WGS sequence"/>
</dbReference>
<dbReference type="AlphaFoldDB" id="A0A1H9Y9T6"/>
<keyword evidence="3" id="KW-0238">DNA-binding</keyword>
<dbReference type="Gene3D" id="1.10.10.10">
    <property type="entry name" value="Winged helix-like DNA-binding domain superfamily/Winged helix DNA-binding domain"/>
    <property type="match status" value="1"/>
</dbReference>
<dbReference type="RefSeq" id="WP_091848224.1">
    <property type="nucleotide sequence ID" value="NZ_FOHZ01000001.1"/>
</dbReference>
<evidence type="ECO:0000259" key="6">
    <source>
        <dbReference type="PROSITE" id="PS50931"/>
    </source>
</evidence>
<keyword evidence="4" id="KW-0010">Activator</keyword>
<dbReference type="Gene3D" id="3.40.190.290">
    <property type="match status" value="1"/>
</dbReference>
<dbReference type="GO" id="GO:2000142">
    <property type="term" value="P:regulation of DNA-templated transcription initiation"/>
    <property type="evidence" value="ECO:0007669"/>
    <property type="project" value="TreeGrafter"/>
</dbReference>
<organism evidence="7 8">
    <name type="scientific">Marinobacter segnicrescens</name>
    <dbReference type="NCBI Taxonomy" id="430453"/>
    <lineage>
        <taxon>Bacteria</taxon>
        <taxon>Pseudomonadati</taxon>
        <taxon>Pseudomonadota</taxon>
        <taxon>Gammaproteobacteria</taxon>
        <taxon>Pseudomonadales</taxon>
        <taxon>Marinobacteraceae</taxon>
        <taxon>Marinobacter</taxon>
    </lineage>
</organism>
<feature type="domain" description="HTH lysR-type" evidence="6">
    <location>
        <begin position="4"/>
        <end position="61"/>
    </location>
</feature>
<dbReference type="EMBL" id="FOHZ01000001">
    <property type="protein sequence ID" value="SES65606.1"/>
    <property type="molecule type" value="Genomic_DNA"/>
</dbReference>
<dbReference type="PANTHER" id="PTHR30293:SF2">
    <property type="entry name" value="TRANSCRIPTIONAL ACTIVATOR PROTEIN NHAR"/>
    <property type="match status" value="1"/>
</dbReference>
<name>A0A1H9Y9T6_9GAMM</name>
<evidence type="ECO:0000256" key="4">
    <source>
        <dbReference type="ARBA" id="ARBA00023159"/>
    </source>
</evidence>
<accession>A0A1H9Y9T6</accession>
<dbReference type="SUPFAM" id="SSF53850">
    <property type="entry name" value="Periplasmic binding protein-like II"/>
    <property type="match status" value="1"/>
</dbReference>
<dbReference type="InterPro" id="IPR000847">
    <property type="entry name" value="LysR_HTH_N"/>
</dbReference>
<gene>
    <name evidence="7" type="ORF">SAMN04487962_10143</name>
</gene>
<keyword evidence="2" id="KW-0805">Transcription regulation</keyword>
<dbReference type="InterPro" id="IPR036390">
    <property type="entry name" value="WH_DNA-bd_sf"/>
</dbReference>
<evidence type="ECO:0000256" key="3">
    <source>
        <dbReference type="ARBA" id="ARBA00023125"/>
    </source>
</evidence>
<dbReference type="Pfam" id="PF00126">
    <property type="entry name" value="HTH_1"/>
    <property type="match status" value="1"/>
</dbReference>
<dbReference type="PROSITE" id="PS50931">
    <property type="entry name" value="HTH_LYSR"/>
    <property type="match status" value="1"/>
</dbReference>
<evidence type="ECO:0000256" key="1">
    <source>
        <dbReference type="ARBA" id="ARBA00009437"/>
    </source>
</evidence>
<protein>
    <submittedName>
        <fullName evidence="7">Transcriptional regulator, LysR family</fullName>
    </submittedName>
</protein>
<dbReference type="SUPFAM" id="SSF46785">
    <property type="entry name" value="Winged helix' DNA-binding domain"/>
    <property type="match status" value="1"/>
</dbReference>
<evidence type="ECO:0000256" key="5">
    <source>
        <dbReference type="ARBA" id="ARBA00023163"/>
    </source>
</evidence>
<comment type="similarity">
    <text evidence="1">Belongs to the LysR transcriptional regulatory family.</text>
</comment>
<evidence type="ECO:0000313" key="8">
    <source>
        <dbReference type="Proteomes" id="UP000198762"/>
    </source>
</evidence>
<evidence type="ECO:0000256" key="2">
    <source>
        <dbReference type="ARBA" id="ARBA00023015"/>
    </source>
</evidence>
<dbReference type="GO" id="GO:0003677">
    <property type="term" value="F:DNA binding"/>
    <property type="evidence" value="ECO:0007669"/>
    <property type="project" value="UniProtKB-KW"/>
</dbReference>
<dbReference type="GO" id="GO:0003700">
    <property type="term" value="F:DNA-binding transcription factor activity"/>
    <property type="evidence" value="ECO:0007669"/>
    <property type="project" value="InterPro"/>
</dbReference>
<keyword evidence="5" id="KW-0804">Transcription</keyword>
<sequence>MKDLNFRHLYHFWMIAREGGLNRAAEQLDLTAQTLSGQLASLENQLGGALFHRRNRRLVLTDFGETIFRYADEMFTTAESLSELLQQPPEHRPLTLSAGLSASIHKLIGYHLLAPALGLSREVRLHCQTGDTDNLLDRLARKELDVVLTDRQPPSERAGAFQAHRLASSSISLFAEPALASELRDGFPGSLDGAPFLATSLDAPYFTELMNWFAGNRVRVRVTAQVDDSALIKVFGRQGVGYFAAPTAISSEVCRQYQVEAIASIEEVRDVLFAVTRAGQIHHPAVDAIIKPRGSIGQE</sequence>
<keyword evidence="8" id="KW-1185">Reference proteome</keyword>
<dbReference type="InterPro" id="IPR005119">
    <property type="entry name" value="LysR_subst-bd"/>
</dbReference>
<dbReference type="PANTHER" id="PTHR30293">
    <property type="entry name" value="TRANSCRIPTIONAL REGULATORY PROTEIN NAC-RELATED"/>
    <property type="match status" value="1"/>
</dbReference>
<reference evidence="8" key="1">
    <citation type="submission" date="2016-10" db="EMBL/GenBank/DDBJ databases">
        <authorList>
            <person name="Varghese N."/>
            <person name="Submissions S."/>
        </authorList>
    </citation>
    <scope>NUCLEOTIDE SEQUENCE [LARGE SCALE GENOMIC DNA]</scope>
    <source>
        <strain evidence="8">CGMCC 1.6489</strain>
    </source>
</reference>
<dbReference type="Pfam" id="PF03466">
    <property type="entry name" value="LysR_substrate"/>
    <property type="match status" value="1"/>
</dbReference>